<protein>
    <submittedName>
        <fullName evidence="1">Uncharacterized protein</fullName>
    </submittedName>
</protein>
<organism evidence="1 2">
    <name type="scientific">Henosepilachna vigintioctopunctata</name>
    <dbReference type="NCBI Taxonomy" id="420089"/>
    <lineage>
        <taxon>Eukaryota</taxon>
        <taxon>Metazoa</taxon>
        <taxon>Ecdysozoa</taxon>
        <taxon>Arthropoda</taxon>
        <taxon>Hexapoda</taxon>
        <taxon>Insecta</taxon>
        <taxon>Pterygota</taxon>
        <taxon>Neoptera</taxon>
        <taxon>Endopterygota</taxon>
        <taxon>Coleoptera</taxon>
        <taxon>Polyphaga</taxon>
        <taxon>Cucujiformia</taxon>
        <taxon>Coccinelloidea</taxon>
        <taxon>Coccinellidae</taxon>
        <taxon>Epilachninae</taxon>
        <taxon>Epilachnini</taxon>
        <taxon>Henosepilachna</taxon>
    </lineage>
</organism>
<reference evidence="1 2" key="1">
    <citation type="submission" date="2023-03" db="EMBL/GenBank/DDBJ databases">
        <title>Genome insight into feeding habits of ladybird beetles.</title>
        <authorList>
            <person name="Li H.-S."/>
            <person name="Huang Y.-H."/>
            <person name="Pang H."/>
        </authorList>
    </citation>
    <scope>NUCLEOTIDE SEQUENCE [LARGE SCALE GENOMIC DNA]</scope>
    <source>
        <strain evidence="1">SYSU_2023b</strain>
        <tissue evidence="1">Whole body</tissue>
    </source>
</reference>
<accession>A0AAW1TRY0</accession>
<comment type="caution">
    <text evidence="1">The sequence shown here is derived from an EMBL/GenBank/DDBJ whole genome shotgun (WGS) entry which is preliminary data.</text>
</comment>
<proteinExistence type="predicted"/>
<evidence type="ECO:0000313" key="1">
    <source>
        <dbReference type="EMBL" id="KAK9870526.1"/>
    </source>
</evidence>
<gene>
    <name evidence="1" type="ORF">WA026_008089</name>
</gene>
<dbReference type="Proteomes" id="UP001431783">
    <property type="component" value="Unassembled WGS sequence"/>
</dbReference>
<keyword evidence="2" id="KW-1185">Reference proteome</keyword>
<evidence type="ECO:0000313" key="2">
    <source>
        <dbReference type="Proteomes" id="UP001431783"/>
    </source>
</evidence>
<name>A0AAW1TRY0_9CUCU</name>
<sequence>MSNKNRTSSLEIGGFNDGFTARATDYNRYHVHRNLRSYSHVETGLLSEQERDVHLSKTHISMGLTENTCTVPINFTIEIPKSVGSILQLEDFCTDGCVGGKIRLVWLIFIITNIQLYNESGN</sequence>
<dbReference type="EMBL" id="JARQZJ010000003">
    <property type="protein sequence ID" value="KAK9870526.1"/>
    <property type="molecule type" value="Genomic_DNA"/>
</dbReference>
<dbReference type="AlphaFoldDB" id="A0AAW1TRY0"/>